<dbReference type="OrthoDB" id="4158087at2759"/>
<dbReference type="AlphaFoldDB" id="A0A9P9EZB3"/>
<feature type="compositionally biased region" description="Basic residues" evidence="1">
    <location>
        <begin position="32"/>
        <end position="48"/>
    </location>
</feature>
<name>A0A9P9EZB3_9HYPO</name>
<dbReference type="PANTHER" id="PTHR37540:SF5">
    <property type="entry name" value="TRANSCRIPTION FACTOR DOMAIN-CONTAINING PROTEIN"/>
    <property type="match status" value="1"/>
</dbReference>
<reference evidence="2" key="1">
    <citation type="journal article" date="2021" name="Nat. Commun.">
        <title>Genetic determinants of endophytism in the Arabidopsis root mycobiome.</title>
        <authorList>
            <person name="Mesny F."/>
            <person name="Miyauchi S."/>
            <person name="Thiergart T."/>
            <person name="Pickel B."/>
            <person name="Atanasova L."/>
            <person name="Karlsson M."/>
            <person name="Huettel B."/>
            <person name="Barry K.W."/>
            <person name="Haridas S."/>
            <person name="Chen C."/>
            <person name="Bauer D."/>
            <person name="Andreopoulos W."/>
            <person name="Pangilinan J."/>
            <person name="LaButti K."/>
            <person name="Riley R."/>
            <person name="Lipzen A."/>
            <person name="Clum A."/>
            <person name="Drula E."/>
            <person name="Henrissat B."/>
            <person name="Kohler A."/>
            <person name="Grigoriev I.V."/>
            <person name="Martin F.M."/>
            <person name="Hacquard S."/>
        </authorList>
    </citation>
    <scope>NUCLEOTIDE SEQUENCE</scope>
    <source>
        <strain evidence="2">MPI-CAGE-AT-0147</strain>
    </source>
</reference>
<evidence type="ECO:0000313" key="3">
    <source>
        <dbReference type="Proteomes" id="UP000738349"/>
    </source>
</evidence>
<proteinExistence type="predicted"/>
<dbReference type="PANTHER" id="PTHR37540">
    <property type="entry name" value="TRANSCRIPTION FACTOR (ACR-2), PUTATIVE-RELATED-RELATED"/>
    <property type="match status" value="1"/>
</dbReference>
<sequence length="468" mass="53406">MVAKNLAGSKPEGFEFIVSTPLQRRSQDHQRLVRSHVTRRRGRRKGHRPLPSWMNHGADEQPQPNPQEAPGGCQIPYPKRVGSEFAWVQFPEVMKPYMLQAILRFLTVVQDRMYPPGLCLEVEAEDSGWVGSLMSDPVYLHSMLFSSEAWLDESLGRDRSLSTQMHLLKTLRLLQERISVPGDPLAISDQTIMTVVTLALAAQVFGDRAGVENHMQGLQRMVDLRGGFGALKTSTHELPGKICRVDLGIALTFGRRPAFFRDIISWDCYLDDNTTKRPPSLAFEDPIISVIEFLDWRLLNVWKDLQRYSNICNLARLTGHKLTQTTFSEIMVSVMYRLLHMCFEDCPLNDALRVGMITFTRAMFLQWQCFRLGERHIEESLSSALLKLHESSLYVPPRVLFWLLMVLHTSFSGDAGGRHASWFSEVVRLVPLLSWEEARKALKSMIWVDSANDDKGRVAFEKARLNIP</sequence>
<dbReference type="EMBL" id="JAGMUV010000007">
    <property type="protein sequence ID" value="KAH7148883.1"/>
    <property type="molecule type" value="Genomic_DNA"/>
</dbReference>
<feature type="region of interest" description="Disordered" evidence="1">
    <location>
        <begin position="25"/>
        <end position="75"/>
    </location>
</feature>
<keyword evidence="3" id="KW-1185">Reference proteome</keyword>
<gene>
    <name evidence="2" type="ORF">EDB81DRAFT_793697</name>
</gene>
<dbReference type="Proteomes" id="UP000738349">
    <property type="component" value="Unassembled WGS sequence"/>
</dbReference>
<protein>
    <submittedName>
        <fullName evidence="2">Uncharacterized protein</fullName>
    </submittedName>
</protein>
<evidence type="ECO:0000313" key="2">
    <source>
        <dbReference type="EMBL" id="KAH7148883.1"/>
    </source>
</evidence>
<comment type="caution">
    <text evidence="2">The sequence shown here is derived from an EMBL/GenBank/DDBJ whole genome shotgun (WGS) entry which is preliminary data.</text>
</comment>
<accession>A0A9P9EZB3</accession>
<evidence type="ECO:0000256" key="1">
    <source>
        <dbReference type="SAM" id="MobiDB-lite"/>
    </source>
</evidence>
<organism evidence="2 3">
    <name type="scientific">Dactylonectria macrodidyma</name>
    <dbReference type="NCBI Taxonomy" id="307937"/>
    <lineage>
        <taxon>Eukaryota</taxon>
        <taxon>Fungi</taxon>
        <taxon>Dikarya</taxon>
        <taxon>Ascomycota</taxon>
        <taxon>Pezizomycotina</taxon>
        <taxon>Sordariomycetes</taxon>
        <taxon>Hypocreomycetidae</taxon>
        <taxon>Hypocreales</taxon>
        <taxon>Nectriaceae</taxon>
        <taxon>Dactylonectria</taxon>
    </lineage>
</organism>